<protein>
    <recommendedName>
        <fullName evidence="3">DUF3139 domain-containing protein</fullName>
    </recommendedName>
</protein>
<organism evidence="1 2">
    <name type="scientific">Terribacillus saccharophilus</name>
    <dbReference type="NCBI Taxonomy" id="361277"/>
    <lineage>
        <taxon>Bacteria</taxon>
        <taxon>Bacillati</taxon>
        <taxon>Bacillota</taxon>
        <taxon>Bacilli</taxon>
        <taxon>Bacillales</taxon>
        <taxon>Bacillaceae</taxon>
        <taxon>Terribacillus</taxon>
    </lineage>
</organism>
<comment type="caution">
    <text evidence="1">The sequence shown here is derived from an EMBL/GenBank/DDBJ whole genome shotgun (WGS) entry which is preliminary data.</text>
</comment>
<dbReference type="EMBL" id="FOCD01000001">
    <property type="protein sequence ID" value="SEM47342.1"/>
    <property type="molecule type" value="Genomic_DNA"/>
</dbReference>
<evidence type="ECO:0000313" key="1">
    <source>
        <dbReference type="EMBL" id="SEM47342.1"/>
    </source>
</evidence>
<sequence>MKKILLIVIALIGLISITLLSLHFYNRHQAEQKIDSYIKDYGLTKQDIETEEYPLFNSISAPKGYFKGIFTSEDKDNYYIFHYDKDTDKVTFSGVVEGNEVSIDDELIKKLKHQPSEKVLQ</sequence>
<gene>
    <name evidence="1" type="ORF">SAMN04489762_0155</name>
</gene>
<proteinExistence type="predicted"/>
<dbReference type="RefSeq" id="WP_093879438.1">
    <property type="nucleotide sequence ID" value="NZ_FOCD01000001.1"/>
</dbReference>
<dbReference type="Proteomes" id="UP000199735">
    <property type="component" value="Unassembled WGS sequence"/>
</dbReference>
<name>A0AAX2E993_9BACI</name>
<evidence type="ECO:0008006" key="3">
    <source>
        <dbReference type="Google" id="ProtNLM"/>
    </source>
</evidence>
<reference evidence="1 2" key="1">
    <citation type="submission" date="2016-10" db="EMBL/GenBank/DDBJ databases">
        <authorList>
            <person name="Varghese N."/>
            <person name="Submissions S."/>
        </authorList>
    </citation>
    <scope>NUCLEOTIDE SEQUENCE [LARGE SCALE GENOMIC DNA]</scope>
    <source>
        <strain evidence="1 2">DSM 21619</strain>
    </source>
</reference>
<dbReference type="AlphaFoldDB" id="A0AAX2E993"/>
<accession>A0AAX2E993</accession>
<evidence type="ECO:0000313" key="2">
    <source>
        <dbReference type="Proteomes" id="UP000199735"/>
    </source>
</evidence>